<accession>A0A1M7GKZ4</accession>
<reference evidence="3 6" key="2">
    <citation type="submission" date="2019-07" db="EMBL/GenBank/DDBJ databases">
        <title>Whole genome shotgun sequence of Halomonas cupida NBRC 102219.</title>
        <authorList>
            <person name="Hosoyama A."/>
            <person name="Uohara A."/>
            <person name="Ohji S."/>
            <person name="Ichikawa N."/>
        </authorList>
    </citation>
    <scope>NUCLEOTIDE SEQUENCE [LARGE SCALE GENOMIC DNA]</scope>
    <source>
        <strain evidence="3 6">NBRC 102219</strain>
    </source>
</reference>
<evidence type="ECO:0000313" key="4">
    <source>
        <dbReference type="EMBL" id="SHM16815.1"/>
    </source>
</evidence>
<dbReference type="EMBL" id="BJXU01000062">
    <property type="protein sequence ID" value="GEN23844.1"/>
    <property type="molecule type" value="Genomic_DNA"/>
</dbReference>
<dbReference type="STRING" id="44933.SAMN05660971_02386"/>
<dbReference type="InterPro" id="IPR005545">
    <property type="entry name" value="YCII"/>
</dbReference>
<dbReference type="PANTHER" id="PTHR37828">
    <property type="entry name" value="GSR2449 PROTEIN"/>
    <property type="match status" value="1"/>
</dbReference>
<evidence type="ECO:0000313" key="3">
    <source>
        <dbReference type="EMBL" id="GEN23844.1"/>
    </source>
</evidence>
<dbReference type="EMBL" id="FRCA01000005">
    <property type="protein sequence ID" value="SHM16815.1"/>
    <property type="molecule type" value="Genomic_DNA"/>
</dbReference>
<dbReference type="AlphaFoldDB" id="A0A1M7GKZ4"/>
<dbReference type="Proteomes" id="UP000321726">
    <property type="component" value="Unassembled WGS sequence"/>
</dbReference>
<protein>
    <submittedName>
        <fullName evidence="4">Uncharacterized conserved protein YciI, contains a putative active-site phosphohistidine</fullName>
    </submittedName>
</protein>
<proteinExistence type="inferred from homology"/>
<evidence type="ECO:0000256" key="1">
    <source>
        <dbReference type="ARBA" id="ARBA00007689"/>
    </source>
</evidence>
<evidence type="ECO:0000313" key="6">
    <source>
        <dbReference type="Proteomes" id="UP000321726"/>
    </source>
</evidence>
<dbReference type="InterPro" id="IPR011008">
    <property type="entry name" value="Dimeric_a/b-barrel"/>
</dbReference>
<evidence type="ECO:0000259" key="2">
    <source>
        <dbReference type="Pfam" id="PF03795"/>
    </source>
</evidence>
<sequence>MFIISLTYKRDTSEVEPHMAAHMEYIDHYYAAGVFVASGRKVPRTGGVILAVAESREALEEIVARDPFCIHQLVEVEIIEFAPSRTSPELTALLRCCADARL</sequence>
<dbReference type="OrthoDB" id="9814407at2"/>
<dbReference type="PANTHER" id="PTHR37828:SF1">
    <property type="entry name" value="YCII-RELATED DOMAIN-CONTAINING PROTEIN"/>
    <property type="match status" value="1"/>
</dbReference>
<dbReference type="Pfam" id="PF03795">
    <property type="entry name" value="YCII"/>
    <property type="match status" value="1"/>
</dbReference>
<feature type="domain" description="YCII-related" evidence="2">
    <location>
        <begin position="1"/>
        <end position="81"/>
    </location>
</feature>
<dbReference type="Gene3D" id="3.30.70.1060">
    <property type="entry name" value="Dimeric alpha+beta barrel"/>
    <property type="match status" value="1"/>
</dbReference>
<dbReference type="SUPFAM" id="SSF54909">
    <property type="entry name" value="Dimeric alpha+beta barrel"/>
    <property type="match status" value="1"/>
</dbReference>
<comment type="similarity">
    <text evidence="1">Belongs to the YciI family.</text>
</comment>
<evidence type="ECO:0000313" key="5">
    <source>
        <dbReference type="Proteomes" id="UP000184123"/>
    </source>
</evidence>
<dbReference type="Proteomes" id="UP000184123">
    <property type="component" value="Unassembled WGS sequence"/>
</dbReference>
<keyword evidence="6" id="KW-1185">Reference proteome</keyword>
<dbReference type="RefSeq" id="WP_073435401.1">
    <property type="nucleotide sequence ID" value="NZ_BJXU01000062.1"/>
</dbReference>
<reference evidence="4 5" key="1">
    <citation type="submission" date="2016-11" db="EMBL/GenBank/DDBJ databases">
        <authorList>
            <person name="Jaros S."/>
            <person name="Januszkiewicz K."/>
            <person name="Wedrychowicz H."/>
        </authorList>
    </citation>
    <scope>NUCLEOTIDE SEQUENCE [LARGE SCALE GENOMIC DNA]</scope>
    <source>
        <strain evidence="4 5">DSM 4740</strain>
    </source>
</reference>
<gene>
    <name evidence="3" type="primary">yciI</name>
    <name evidence="3" type="ORF">HCU01_17930</name>
    <name evidence="4" type="ORF">SAMN05660971_02386</name>
</gene>
<organism evidence="4 5">
    <name type="scientific">Halomonas cupida</name>
    <dbReference type="NCBI Taxonomy" id="44933"/>
    <lineage>
        <taxon>Bacteria</taxon>
        <taxon>Pseudomonadati</taxon>
        <taxon>Pseudomonadota</taxon>
        <taxon>Gammaproteobacteria</taxon>
        <taxon>Oceanospirillales</taxon>
        <taxon>Halomonadaceae</taxon>
        <taxon>Halomonas</taxon>
    </lineage>
</organism>
<name>A0A1M7GKZ4_9GAMM</name>